<dbReference type="EMBL" id="AP025591">
    <property type="protein sequence ID" value="BDG04737.1"/>
    <property type="molecule type" value="Genomic_DNA"/>
</dbReference>
<organism evidence="2 3">
    <name type="scientific">Anaeromyxobacter oryzae</name>
    <dbReference type="NCBI Taxonomy" id="2918170"/>
    <lineage>
        <taxon>Bacteria</taxon>
        <taxon>Pseudomonadati</taxon>
        <taxon>Myxococcota</taxon>
        <taxon>Myxococcia</taxon>
        <taxon>Myxococcales</taxon>
        <taxon>Cystobacterineae</taxon>
        <taxon>Anaeromyxobacteraceae</taxon>
        <taxon>Anaeromyxobacter</taxon>
    </lineage>
</organism>
<proteinExistence type="predicted"/>
<accession>A0ABN6MUT2</accession>
<name>A0ABN6MUT2_9BACT</name>
<evidence type="ECO:0000313" key="3">
    <source>
        <dbReference type="Proteomes" id="UP001162891"/>
    </source>
</evidence>
<protein>
    <submittedName>
        <fullName evidence="2">Uncharacterized protein</fullName>
    </submittedName>
</protein>
<dbReference type="Proteomes" id="UP001162891">
    <property type="component" value="Chromosome"/>
</dbReference>
<dbReference type="RefSeq" id="WP_248353205.1">
    <property type="nucleotide sequence ID" value="NZ_AP025591.1"/>
</dbReference>
<keyword evidence="1" id="KW-0472">Membrane</keyword>
<keyword evidence="1" id="KW-1133">Transmembrane helix</keyword>
<evidence type="ECO:0000313" key="2">
    <source>
        <dbReference type="EMBL" id="BDG04737.1"/>
    </source>
</evidence>
<feature type="transmembrane region" description="Helical" evidence="1">
    <location>
        <begin position="24"/>
        <end position="43"/>
    </location>
</feature>
<sequence length="116" mass="12509">MLSPITTLPRRAVTGDRTTPSRQLRVALTGAAVLAVLAALIVVGDGDRRSVRKLDAPTRAGLVERALVDLRAACGPTDRAAPETWCRERAEFALAFDECDEACRATAREVLRVPAR</sequence>
<keyword evidence="3" id="KW-1185">Reference proteome</keyword>
<evidence type="ECO:0000256" key="1">
    <source>
        <dbReference type="SAM" id="Phobius"/>
    </source>
</evidence>
<keyword evidence="1" id="KW-0812">Transmembrane</keyword>
<gene>
    <name evidence="2" type="ORF">AMOR_37330</name>
</gene>
<reference evidence="3" key="1">
    <citation type="journal article" date="2022" name="Int. J. Syst. Evol. Microbiol.">
        <title>Anaeromyxobacter oryzae sp. nov., Anaeromyxobacter diazotrophicus sp. nov. and Anaeromyxobacter paludicola sp. nov., isolated from paddy soils.</title>
        <authorList>
            <person name="Itoh H."/>
            <person name="Xu Z."/>
            <person name="Mise K."/>
            <person name="Masuda Y."/>
            <person name="Ushijima N."/>
            <person name="Hayakawa C."/>
            <person name="Shiratori Y."/>
            <person name="Senoo K."/>
        </authorList>
    </citation>
    <scope>NUCLEOTIDE SEQUENCE [LARGE SCALE GENOMIC DNA]</scope>
    <source>
        <strain evidence="3">Red232</strain>
    </source>
</reference>